<reference evidence="3" key="1">
    <citation type="journal article" date="2011" name="Plant Physiol.">
        <title>Comprehensive sequence analysis of 24,783 barley full-length cDNAs derived from 12 clone libraries.</title>
        <authorList>
            <person name="Matsumoto T."/>
            <person name="Tanaka T."/>
            <person name="Sakai H."/>
            <person name="Amano N."/>
            <person name="Kanamori H."/>
            <person name="Kurita K."/>
            <person name="Kikuta A."/>
            <person name="Kamiya K."/>
            <person name="Yamamoto M."/>
            <person name="Ikawa H."/>
            <person name="Fujii N."/>
            <person name="Hori K."/>
            <person name="Itoh T."/>
            <person name="Sato K."/>
        </authorList>
    </citation>
    <scope>NUCLEOTIDE SEQUENCE</scope>
    <source>
        <tissue evidence="3">Shoot and root</tissue>
    </source>
</reference>
<feature type="non-terminal residue" evidence="3">
    <location>
        <position position="1"/>
    </location>
</feature>
<feature type="domain" description="F-box protein AT5G49610-like beta-propeller" evidence="2">
    <location>
        <begin position="286"/>
        <end position="431"/>
    </location>
</feature>
<sequence>AFTSPRPPAPLPTPTRRHPRARISAGDGDGHRRSAARAYPGRLLLPRAPLPFSRARLGHRQGGQDDQPQPALPPLAGGGSAGGRRPALRDPAPPPPAAVLPPARLPRLRALALPRLRPPLLPPLPPPPPPKPSPPRLLRQRQRPLPLPTYSRAPQSCLSWPLLLAARRRRPIHVAWMPPWPRAHLRTADQGSGVGPHHWKTARSCHFPRAYDTRGEDNHQWGSAAGDIQQFHVVLTLVDNADKQHKRALACLYSSETDLWGDLVSTPVPTKVSTSDILSDEVDATLVTSGKPAVMVKDSLYWILVGNFVGILEFDLEKQSLAVIWLPVHILENGYYYQFWIMRAEGGGLGLLLQKDQSFQLWKRKTDCDDVASWVLGRTIELNNLLSLNGNRIQFILGFAEENNVVFVWTHGVVFMVHLQSLQFKKLGETRSLSCYHPFEGVYTAGPRGAVYRSNEVVRVVELQCKTGGAGSDCFSHFLCYRPSSKFYGDVL</sequence>
<evidence type="ECO:0000313" key="3">
    <source>
        <dbReference type="EMBL" id="BAJ93370.1"/>
    </source>
</evidence>
<accession>F2DE49</accession>
<protein>
    <submittedName>
        <fullName evidence="3">Predicted protein</fullName>
    </submittedName>
</protein>
<dbReference type="Pfam" id="PF23635">
    <property type="entry name" value="Beta-prop_AT5G49610-like"/>
    <property type="match status" value="1"/>
</dbReference>
<feature type="compositionally biased region" description="Low complexity" evidence="1">
    <location>
        <begin position="36"/>
        <end position="55"/>
    </location>
</feature>
<dbReference type="EMBL" id="AK362166">
    <property type="protein sequence ID" value="BAJ93370.1"/>
    <property type="molecule type" value="mRNA"/>
</dbReference>
<feature type="region of interest" description="Disordered" evidence="1">
    <location>
        <begin position="1"/>
        <end position="103"/>
    </location>
</feature>
<dbReference type="AlphaFoldDB" id="F2DE49"/>
<dbReference type="InterPro" id="IPR056594">
    <property type="entry name" value="AT5G49610-like_b-prop"/>
</dbReference>
<organism evidence="3">
    <name type="scientific">Hordeum vulgare subsp. vulgare</name>
    <name type="common">Domesticated barley</name>
    <dbReference type="NCBI Taxonomy" id="112509"/>
    <lineage>
        <taxon>Eukaryota</taxon>
        <taxon>Viridiplantae</taxon>
        <taxon>Streptophyta</taxon>
        <taxon>Embryophyta</taxon>
        <taxon>Tracheophyta</taxon>
        <taxon>Spermatophyta</taxon>
        <taxon>Magnoliopsida</taxon>
        <taxon>Liliopsida</taxon>
        <taxon>Poales</taxon>
        <taxon>Poaceae</taxon>
        <taxon>BOP clade</taxon>
        <taxon>Pooideae</taxon>
        <taxon>Triticodae</taxon>
        <taxon>Triticeae</taxon>
        <taxon>Hordeinae</taxon>
        <taxon>Hordeum</taxon>
    </lineage>
</organism>
<name>F2DE49_HORVV</name>
<feature type="region of interest" description="Disordered" evidence="1">
    <location>
        <begin position="116"/>
        <end position="139"/>
    </location>
</feature>
<feature type="compositionally biased region" description="Pro residues" evidence="1">
    <location>
        <begin position="116"/>
        <end position="135"/>
    </location>
</feature>
<dbReference type="PANTHER" id="PTHR33186">
    <property type="entry name" value="OS10G0136150 PROTEIN-RELATED"/>
    <property type="match status" value="1"/>
</dbReference>
<dbReference type="PANTHER" id="PTHR33186:SF13">
    <property type="entry name" value="OS10G0138300 PROTEIN"/>
    <property type="match status" value="1"/>
</dbReference>
<evidence type="ECO:0000259" key="2">
    <source>
        <dbReference type="Pfam" id="PF23635"/>
    </source>
</evidence>
<evidence type="ECO:0000256" key="1">
    <source>
        <dbReference type="SAM" id="MobiDB-lite"/>
    </source>
</evidence>
<feature type="compositionally biased region" description="Pro residues" evidence="1">
    <location>
        <begin position="1"/>
        <end position="13"/>
    </location>
</feature>
<proteinExistence type="evidence at transcript level"/>